<protein>
    <submittedName>
        <fullName evidence="1">Pantetheine-phosphate adenylyltransferase protein</fullName>
        <ecNumber evidence="1">2.7.7.3</ecNumber>
    </submittedName>
</protein>
<reference evidence="2" key="1">
    <citation type="journal article" date="2022" name="Nat. Commun.">
        <title>Chromosome evolution and the genetic basis of agronomically important traits in greater yam.</title>
        <authorList>
            <person name="Bredeson J.V."/>
            <person name="Lyons J.B."/>
            <person name="Oniyinde I.O."/>
            <person name="Okereke N.R."/>
            <person name="Kolade O."/>
            <person name="Nnabue I."/>
            <person name="Nwadili C.O."/>
            <person name="Hribova E."/>
            <person name="Parker M."/>
            <person name="Nwogha J."/>
            <person name="Shu S."/>
            <person name="Carlson J."/>
            <person name="Kariba R."/>
            <person name="Muthemba S."/>
            <person name="Knop K."/>
            <person name="Barton G.J."/>
            <person name="Sherwood A.V."/>
            <person name="Lopez-Montes A."/>
            <person name="Asiedu R."/>
            <person name="Jamnadass R."/>
            <person name="Muchugi A."/>
            <person name="Goodstein D."/>
            <person name="Egesi C.N."/>
            <person name="Featherston J."/>
            <person name="Asfaw A."/>
            <person name="Simpson G.G."/>
            <person name="Dolezel J."/>
            <person name="Hendre P.S."/>
            <person name="Van Deynze A."/>
            <person name="Kumar P.L."/>
            <person name="Obidiegwu J.E."/>
            <person name="Bhattacharjee R."/>
            <person name="Rokhsar D.S."/>
        </authorList>
    </citation>
    <scope>NUCLEOTIDE SEQUENCE [LARGE SCALE GENOMIC DNA]</scope>
    <source>
        <strain evidence="2">cv. TDa95/00328</strain>
    </source>
</reference>
<evidence type="ECO:0000313" key="1">
    <source>
        <dbReference type="EMBL" id="KAH7691947.1"/>
    </source>
</evidence>
<keyword evidence="1" id="KW-0548">Nucleotidyltransferase</keyword>
<evidence type="ECO:0000313" key="2">
    <source>
        <dbReference type="Proteomes" id="UP000827976"/>
    </source>
</evidence>
<name>A0ACB7WTS4_DIOAL</name>
<dbReference type="EMBL" id="CM037011">
    <property type="protein sequence ID" value="KAH7691947.1"/>
    <property type="molecule type" value="Genomic_DNA"/>
</dbReference>
<gene>
    <name evidence="1" type="ORF">IHE45_01G033100</name>
</gene>
<keyword evidence="1" id="KW-0808">Transferase</keyword>
<keyword evidence="2" id="KW-1185">Reference proteome</keyword>
<proteinExistence type="predicted"/>
<dbReference type="Proteomes" id="UP000827976">
    <property type="component" value="Chromosome 1"/>
</dbReference>
<dbReference type="EC" id="2.7.7.3" evidence="1"/>
<comment type="caution">
    <text evidence="1">The sequence shown here is derived from an EMBL/GenBank/DDBJ whole genome shotgun (WGS) entry which is preliminary data.</text>
</comment>
<accession>A0ACB7WTS4</accession>
<sequence>MSMPCNFPFKIIKETISGGLSVNKKRVEKGLPELKVPDASSAQQTPRGNNHSHESSHQANPNASSDAV</sequence>
<organism evidence="1 2">
    <name type="scientific">Dioscorea alata</name>
    <name type="common">Purple yam</name>
    <dbReference type="NCBI Taxonomy" id="55571"/>
    <lineage>
        <taxon>Eukaryota</taxon>
        <taxon>Viridiplantae</taxon>
        <taxon>Streptophyta</taxon>
        <taxon>Embryophyta</taxon>
        <taxon>Tracheophyta</taxon>
        <taxon>Spermatophyta</taxon>
        <taxon>Magnoliopsida</taxon>
        <taxon>Liliopsida</taxon>
        <taxon>Dioscoreales</taxon>
        <taxon>Dioscoreaceae</taxon>
        <taxon>Dioscorea</taxon>
    </lineage>
</organism>